<keyword evidence="7 10" id="KW-0472">Membrane</keyword>
<dbReference type="EMBL" id="CAJNOR010000199">
    <property type="protein sequence ID" value="CAF0836948.1"/>
    <property type="molecule type" value="Genomic_DNA"/>
</dbReference>
<dbReference type="Pfam" id="PF03006">
    <property type="entry name" value="HlyIII"/>
    <property type="match status" value="1"/>
</dbReference>
<feature type="compositionally biased region" description="Low complexity" evidence="9">
    <location>
        <begin position="27"/>
        <end position="60"/>
    </location>
</feature>
<evidence type="ECO:0000256" key="1">
    <source>
        <dbReference type="ARBA" id="ARBA00004141"/>
    </source>
</evidence>
<feature type="transmembrane region" description="Helical" evidence="10">
    <location>
        <begin position="946"/>
        <end position="965"/>
    </location>
</feature>
<dbReference type="PANTHER" id="PTHR20855:SF15">
    <property type="entry name" value="PROGESTIN AND ADIPOQ RECEPTOR FAMILY MEMBER 3"/>
    <property type="match status" value="1"/>
</dbReference>
<dbReference type="Proteomes" id="UP000663828">
    <property type="component" value="Unassembled WGS sequence"/>
</dbReference>
<dbReference type="PANTHER" id="PTHR20855">
    <property type="entry name" value="ADIPOR/PROGESTIN RECEPTOR-RELATED"/>
    <property type="match status" value="1"/>
</dbReference>
<evidence type="ECO:0000256" key="10">
    <source>
        <dbReference type="SAM" id="Phobius"/>
    </source>
</evidence>
<evidence type="ECO:0000256" key="8">
    <source>
        <dbReference type="PIRSR" id="PIRSR604254-1"/>
    </source>
</evidence>
<feature type="transmembrane region" description="Helical" evidence="10">
    <location>
        <begin position="914"/>
        <end position="934"/>
    </location>
</feature>
<keyword evidence="8" id="KW-0479">Metal-binding</keyword>
<evidence type="ECO:0000256" key="6">
    <source>
        <dbReference type="ARBA" id="ARBA00022989"/>
    </source>
</evidence>
<dbReference type="AlphaFoldDB" id="A0A813V766"/>
<evidence type="ECO:0000256" key="9">
    <source>
        <dbReference type="SAM" id="MobiDB-lite"/>
    </source>
</evidence>
<keyword evidence="6 10" id="KW-1133">Transmembrane helix</keyword>
<dbReference type="Gene3D" id="2.20.25.10">
    <property type="match status" value="1"/>
</dbReference>
<feature type="compositionally biased region" description="Polar residues" evidence="9">
    <location>
        <begin position="69"/>
        <end position="86"/>
    </location>
</feature>
<feature type="transmembrane region" description="Helical" evidence="10">
    <location>
        <begin position="817"/>
        <end position="839"/>
    </location>
</feature>
<comment type="similarity">
    <text evidence="2">Belongs to the ADIPOR family.</text>
</comment>
<dbReference type="Gene3D" id="3.80.10.10">
    <property type="entry name" value="Ribonuclease Inhibitor"/>
    <property type="match status" value="1"/>
</dbReference>
<feature type="transmembrane region" description="Helical" evidence="10">
    <location>
        <begin position="851"/>
        <end position="873"/>
    </location>
</feature>
<keyword evidence="4 10" id="KW-0812">Transmembrane</keyword>
<dbReference type="GO" id="GO:0046872">
    <property type="term" value="F:metal ion binding"/>
    <property type="evidence" value="ECO:0007669"/>
    <property type="project" value="UniProtKB-KW"/>
</dbReference>
<dbReference type="InterPro" id="IPR004254">
    <property type="entry name" value="AdipoR/HlyIII-related"/>
</dbReference>
<dbReference type="InterPro" id="IPR001611">
    <property type="entry name" value="Leu-rich_rpt"/>
</dbReference>
<sequence>MHLLRRPLPPRLRPLLLSDISNGHPETLSPLSSASNSPNSSARSSRPSSHTRSPRLLPPLSEEDRHHSNSAIESQHNEPSAHNQLTVAMKDKEKPDEDGDDSEESEDEREKILRERNERKLLTPLKPREYSHFNKLQRSVTTAKQRSLLRTPKHRGPPALPARRTRTFCDVKSHFTHITDDESYNVANRFTFNDFILHSSGSNTHSYEETAVRKAFLSKYTYKQVCEMIAERVWADRREGGQIHIQTLVPDIEPFQNRVPMHQIVAEMALVLRQHMSNIIGSQLRMNIRTLPSWRQKEGAHTEILLYEKENKKESHAELEEIDNSFEYKRDTGAQIAILDSLIKNGTHLDLRAFTLEYLPDISLMYTTLVAIDLSYNCFQTIPEELFECTKLEHLYLRHNPISSIGSGMNKLQTLVFLDMAFCQLTGSLTENLFGLVNLRHLDISYNLVQNIPTGIANLKNLRQLLCDGNEINHFPASAIGMTNLRLVTAKNTWLLPPLAMVENSTKPQKLLELTTSRLSQLHWKEFFHKIPDSSKTLLANAQLCDTCSNLRIGHGFRKIIICENLFGIKLSPVLFVSCTPECIQRFLSDKAYNREKMKLITHNMLTSNILKGVTKGFPLKIKNAKFETVSVDYNRDFISRILQRIEYDALRSAIKDLGLNETLPESLSDSMQDDEEFLKIMHHVLLEYEIEEGELICPETGRSFPISKDTNLGSMNGHSLPQKVETSSAKRENARRMLPLYSFDMLPEYLQSNPYIRTGYRHGLTFKGCLVSLLYVNNESVNVWSHLIGAGLFIYFFFHNICKAQVFPSITTTTDYYFILFYIICVIACMLCSVNFHLFNCISPRASAHFLKLDLCGIGCAILGCYICGLHLTFECFQNWRLRYETLIIGVIAIAVIYYIHGVKRYITRNNHVALFILISLSGFIPSLHWYYLEGGWSNPFIRHFFPKIFILYGILTIGVFAYLTKFPERLFPGYFDILFSSHQIWHFATLAAFIWWYHNSIELMHYHLINPCDTQFE</sequence>
<dbReference type="GO" id="GO:0038023">
    <property type="term" value="F:signaling receptor activity"/>
    <property type="evidence" value="ECO:0007669"/>
    <property type="project" value="TreeGrafter"/>
</dbReference>
<feature type="binding site" evidence="8">
    <location>
        <position position="988"/>
    </location>
    <ligand>
        <name>Zn(2+)</name>
        <dbReference type="ChEBI" id="CHEBI:29105"/>
    </ligand>
</feature>
<keyword evidence="5" id="KW-0677">Repeat</keyword>
<evidence type="ECO:0000256" key="5">
    <source>
        <dbReference type="ARBA" id="ARBA00022737"/>
    </source>
</evidence>
<evidence type="ECO:0000256" key="3">
    <source>
        <dbReference type="ARBA" id="ARBA00022614"/>
    </source>
</evidence>
<dbReference type="InterPro" id="IPR032675">
    <property type="entry name" value="LRR_dom_sf"/>
</dbReference>
<evidence type="ECO:0000256" key="2">
    <source>
        <dbReference type="ARBA" id="ARBA00007018"/>
    </source>
</evidence>
<dbReference type="GO" id="GO:0016020">
    <property type="term" value="C:membrane"/>
    <property type="evidence" value="ECO:0007669"/>
    <property type="project" value="UniProtKB-SubCell"/>
</dbReference>
<evidence type="ECO:0000256" key="4">
    <source>
        <dbReference type="ARBA" id="ARBA00022692"/>
    </source>
</evidence>
<feature type="binding site" evidence="8">
    <location>
        <position position="838"/>
    </location>
    <ligand>
        <name>Zn(2+)</name>
        <dbReference type="ChEBI" id="CHEBI:29105"/>
    </ligand>
</feature>
<dbReference type="InterPro" id="IPR003591">
    <property type="entry name" value="Leu-rich_rpt_typical-subtyp"/>
</dbReference>
<dbReference type="InterPro" id="IPR005651">
    <property type="entry name" value="Trm112-like"/>
</dbReference>
<comment type="subcellular location">
    <subcellularLocation>
        <location evidence="1">Membrane</location>
        <topology evidence="1">Multi-pass membrane protein</topology>
    </subcellularLocation>
</comment>
<comment type="caution">
    <text evidence="11">The sequence shown here is derived from an EMBL/GenBank/DDBJ whole genome shotgun (WGS) entry which is preliminary data.</text>
</comment>
<dbReference type="PROSITE" id="PS51450">
    <property type="entry name" value="LRR"/>
    <property type="match status" value="2"/>
</dbReference>
<accession>A0A813V766</accession>
<dbReference type="SUPFAM" id="SSF52058">
    <property type="entry name" value="L domain-like"/>
    <property type="match status" value="1"/>
</dbReference>
<proteinExistence type="inferred from homology"/>
<feature type="transmembrane region" description="Helical" evidence="10">
    <location>
        <begin position="977"/>
        <end position="999"/>
    </location>
</feature>
<feature type="binding site" evidence="8">
    <location>
        <position position="984"/>
    </location>
    <ligand>
        <name>Zn(2+)</name>
        <dbReference type="ChEBI" id="CHEBI:29105"/>
    </ligand>
</feature>
<feature type="transmembrane region" description="Helical" evidence="10">
    <location>
        <begin position="885"/>
        <end position="902"/>
    </location>
</feature>
<dbReference type="SMART" id="SM00369">
    <property type="entry name" value="LRR_TYP"/>
    <property type="match status" value="4"/>
</dbReference>
<evidence type="ECO:0000313" key="12">
    <source>
        <dbReference type="Proteomes" id="UP000663828"/>
    </source>
</evidence>
<dbReference type="Pfam" id="PF03966">
    <property type="entry name" value="Trm112p"/>
    <property type="match status" value="1"/>
</dbReference>
<gene>
    <name evidence="11" type="ORF">XAT740_LOCUS4761</name>
</gene>
<feature type="region of interest" description="Disordered" evidence="9">
    <location>
        <begin position="138"/>
        <end position="162"/>
    </location>
</feature>
<organism evidence="11 12">
    <name type="scientific">Adineta ricciae</name>
    <name type="common">Rotifer</name>
    <dbReference type="NCBI Taxonomy" id="249248"/>
    <lineage>
        <taxon>Eukaryota</taxon>
        <taxon>Metazoa</taxon>
        <taxon>Spiralia</taxon>
        <taxon>Gnathifera</taxon>
        <taxon>Rotifera</taxon>
        <taxon>Eurotatoria</taxon>
        <taxon>Bdelloidea</taxon>
        <taxon>Adinetida</taxon>
        <taxon>Adinetidae</taxon>
        <taxon>Adineta</taxon>
    </lineage>
</organism>
<reference evidence="11" key="1">
    <citation type="submission" date="2021-02" db="EMBL/GenBank/DDBJ databases">
        <authorList>
            <person name="Nowell W R."/>
        </authorList>
    </citation>
    <scope>NUCLEOTIDE SEQUENCE</scope>
</reference>
<feature type="region of interest" description="Disordered" evidence="9">
    <location>
        <begin position="1"/>
        <end position="124"/>
    </location>
</feature>
<feature type="compositionally biased region" description="Basic and acidic residues" evidence="9">
    <location>
        <begin position="108"/>
        <end position="124"/>
    </location>
</feature>
<keyword evidence="3" id="KW-0433">Leucine-rich repeat</keyword>
<evidence type="ECO:0000313" key="11">
    <source>
        <dbReference type="EMBL" id="CAF0836948.1"/>
    </source>
</evidence>
<feature type="compositionally biased region" description="Acidic residues" evidence="9">
    <location>
        <begin position="96"/>
        <end position="107"/>
    </location>
</feature>
<keyword evidence="8" id="KW-0862">Zinc</keyword>
<keyword evidence="12" id="KW-1185">Reference proteome</keyword>
<evidence type="ECO:0000256" key="7">
    <source>
        <dbReference type="ARBA" id="ARBA00023136"/>
    </source>
</evidence>
<protein>
    <submittedName>
        <fullName evidence="11">Uncharacterized protein</fullName>
    </submittedName>
</protein>
<dbReference type="Pfam" id="PF13516">
    <property type="entry name" value="LRR_6"/>
    <property type="match status" value="1"/>
</dbReference>
<dbReference type="CDD" id="cd21089">
    <property type="entry name" value="Trm112-like"/>
    <property type="match status" value="1"/>
</dbReference>
<name>A0A813V766_ADIRI</name>